<accession>A0A1H7NH93</accession>
<evidence type="ECO:0000256" key="1">
    <source>
        <dbReference type="ARBA" id="ARBA00023015"/>
    </source>
</evidence>
<dbReference type="InterPro" id="IPR009057">
    <property type="entry name" value="Homeodomain-like_sf"/>
</dbReference>
<feature type="domain" description="HTH tetR-type" evidence="5">
    <location>
        <begin position="16"/>
        <end position="76"/>
    </location>
</feature>
<dbReference type="PANTHER" id="PTHR30055">
    <property type="entry name" value="HTH-TYPE TRANSCRIPTIONAL REGULATOR RUTR"/>
    <property type="match status" value="1"/>
</dbReference>
<dbReference type="InterPro" id="IPR050109">
    <property type="entry name" value="HTH-type_TetR-like_transc_reg"/>
</dbReference>
<keyword evidence="7" id="KW-1185">Reference proteome</keyword>
<dbReference type="PROSITE" id="PS50977">
    <property type="entry name" value="HTH_TETR_2"/>
    <property type="match status" value="1"/>
</dbReference>
<dbReference type="EMBL" id="FOBF01000004">
    <property type="protein sequence ID" value="SEL22774.1"/>
    <property type="molecule type" value="Genomic_DNA"/>
</dbReference>
<dbReference type="AlphaFoldDB" id="A0A1H7NH93"/>
<evidence type="ECO:0000313" key="6">
    <source>
        <dbReference type="EMBL" id="SEL22774.1"/>
    </source>
</evidence>
<dbReference type="SUPFAM" id="SSF46689">
    <property type="entry name" value="Homeodomain-like"/>
    <property type="match status" value="1"/>
</dbReference>
<dbReference type="RefSeq" id="WP_256256861.1">
    <property type="nucleotide sequence ID" value="NZ_FOBF01000004.1"/>
</dbReference>
<evidence type="ECO:0000256" key="4">
    <source>
        <dbReference type="PROSITE-ProRule" id="PRU00335"/>
    </source>
</evidence>
<keyword evidence="2 4" id="KW-0238">DNA-binding</keyword>
<dbReference type="GO" id="GO:0000976">
    <property type="term" value="F:transcription cis-regulatory region binding"/>
    <property type="evidence" value="ECO:0007669"/>
    <property type="project" value="TreeGrafter"/>
</dbReference>
<keyword evidence="3" id="KW-0804">Transcription</keyword>
<organism evidence="6 7">
    <name type="scientific">Nonomuraea pusilla</name>
    <dbReference type="NCBI Taxonomy" id="46177"/>
    <lineage>
        <taxon>Bacteria</taxon>
        <taxon>Bacillati</taxon>
        <taxon>Actinomycetota</taxon>
        <taxon>Actinomycetes</taxon>
        <taxon>Streptosporangiales</taxon>
        <taxon>Streptosporangiaceae</taxon>
        <taxon>Nonomuraea</taxon>
    </lineage>
</organism>
<reference evidence="6 7" key="1">
    <citation type="submission" date="2016-10" db="EMBL/GenBank/DDBJ databases">
        <authorList>
            <person name="de Groot N.N."/>
        </authorList>
    </citation>
    <scope>NUCLEOTIDE SEQUENCE [LARGE SCALE GENOMIC DNA]</scope>
    <source>
        <strain evidence="6 7">DSM 43357</strain>
    </source>
</reference>
<dbReference type="GO" id="GO:0003700">
    <property type="term" value="F:DNA-binding transcription factor activity"/>
    <property type="evidence" value="ECO:0007669"/>
    <property type="project" value="TreeGrafter"/>
</dbReference>
<evidence type="ECO:0000256" key="3">
    <source>
        <dbReference type="ARBA" id="ARBA00023163"/>
    </source>
</evidence>
<dbReference type="PROSITE" id="PS01081">
    <property type="entry name" value="HTH_TETR_1"/>
    <property type="match status" value="1"/>
</dbReference>
<evidence type="ECO:0000256" key="2">
    <source>
        <dbReference type="ARBA" id="ARBA00023125"/>
    </source>
</evidence>
<dbReference type="Proteomes" id="UP000198953">
    <property type="component" value="Unassembled WGS sequence"/>
</dbReference>
<dbReference type="PRINTS" id="PR00455">
    <property type="entry name" value="HTHTETR"/>
</dbReference>
<gene>
    <name evidence="6" type="ORF">SAMN05660976_02043</name>
</gene>
<sequence length="207" mass="22611">MQYSSAMVGLRERKKQRTRRALVDAALRLFADKGYEETTLAEIAAAADVSTRTFFSYFASKEDVLFYDAEERMERLLALVASRGPHESPADLLVRLIDEIVYRSGEEEDLTLEETRLRMRLIMSVPPLQARALFLLFDTQLRLAEALCEAYPGRLGPLDAAAAVGALTGAVKLAAMAAISRGASLQEISDTARRAAALAASGLRSLG</sequence>
<dbReference type="Gene3D" id="1.10.357.10">
    <property type="entry name" value="Tetracycline Repressor, domain 2"/>
    <property type="match status" value="1"/>
</dbReference>
<name>A0A1H7NH93_9ACTN</name>
<dbReference type="PANTHER" id="PTHR30055:SF234">
    <property type="entry name" value="HTH-TYPE TRANSCRIPTIONAL REGULATOR BETI"/>
    <property type="match status" value="1"/>
</dbReference>
<protein>
    <submittedName>
        <fullName evidence="6">Transcriptional regulator, TetR family</fullName>
    </submittedName>
</protein>
<proteinExistence type="predicted"/>
<dbReference type="InterPro" id="IPR001647">
    <property type="entry name" value="HTH_TetR"/>
</dbReference>
<dbReference type="InterPro" id="IPR023772">
    <property type="entry name" value="DNA-bd_HTH_TetR-type_CS"/>
</dbReference>
<keyword evidence="1" id="KW-0805">Transcription regulation</keyword>
<evidence type="ECO:0000313" key="7">
    <source>
        <dbReference type="Proteomes" id="UP000198953"/>
    </source>
</evidence>
<dbReference type="STRING" id="46177.SAMN05660976_02043"/>
<evidence type="ECO:0000259" key="5">
    <source>
        <dbReference type="PROSITE" id="PS50977"/>
    </source>
</evidence>
<dbReference type="Pfam" id="PF00440">
    <property type="entry name" value="TetR_N"/>
    <property type="match status" value="1"/>
</dbReference>
<feature type="DNA-binding region" description="H-T-H motif" evidence="4">
    <location>
        <begin position="39"/>
        <end position="58"/>
    </location>
</feature>